<evidence type="ECO:0000313" key="4">
    <source>
        <dbReference type="Proteomes" id="UP001448858"/>
    </source>
</evidence>
<dbReference type="Proteomes" id="UP001448858">
    <property type="component" value="Chromosome"/>
</dbReference>
<name>A0ABZ2ZVG7_9MICC</name>
<accession>A0ABZ2ZVG7</accession>
<dbReference type="PANTHER" id="PTHR46797">
    <property type="entry name" value="HTH-TYPE TRANSCRIPTIONAL REGULATOR"/>
    <property type="match status" value="1"/>
</dbReference>
<keyword evidence="4" id="KW-1185">Reference proteome</keyword>
<dbReference type="InterPro" id="IPR010982">
    <property type="entry name" value="Lambda_DNA-bd_dom_sf"/>
</dbReference>
<feature type="domain" description="HTH cro/C1-type" evidence="2">
    <location>
        <begin position="39"/>
        <end position="93"/>
    </location>
</feature>
<dbReference type="Pfam" id="PF01381">
    <property type="entry name" value="HTH_3"/>
    <property type="match status" value="1"/>
</dbReference>
<dbReference type="CDD" id="cd00093">
    <property type="entry name" value="HTH_XRE"/>
    <property type="match status" value="1"/>
</dbReference>
<proteinExistence type="predicted"/>
<dbReference type="InterPro" id="IPR001387">
    <property type="entry name" value="Cro/C1-type_HTH"/>
</dbReference>
<gene>
    <name evidence="3" type="ORF">AAE021_16680</name>
</gene>
<keyword evidence="1" id="KW-0238">DNA-binding</keyword>
<reference evidence="3 4" key="1">
    <citation type="submission" date="2024-04" db="EMBL/GenBank/DDBJ databases">
        <title>Arthrobacter sp. from Plains bison fecal sample.</title>
        <authorList>
            <person name="Ruzzini A."/>
        </authorList>
    </citation>
    <scope>NUCLEOTIDE SEQUENCE [LARGE SCALE GENOMIC DNA]</scope>
    <source>
        <strain evidence="3 4">EINP1</strain>
    </source>
</reference>
<dbReference type="PANTHER" id="PTHR46797:SF1">
    <property type="entry name" value="METHYLPHOSPHONATE SYNTHASE"/>
    <property type="match status" value="1"/>
</dbReference>
<dbReference type="PROSITE" id="PS50943">
    <property type="entry name" value="HTH_CROC1"/>
    <property type="match status" value="1"/>
</dbReference>
<dbReference type="SMART" id="SM00530">
    <property type="entry name" value="HTH_XRE"/>
    <property type="match status" value="1"/>
</dbReference>
<sequence>MADIAAFRVSEPVRDRDAGVDAPRTPPEPLWREVLGELLRRLRHNRGMTLGEIAARAGLSPQYLSEIERGLKEPSSEMIEAVAGALGVKLVDLTLAVAETLILASGSATAVQAPASPAVGRGSFTLAA</sequence>
<evidence type="ECO:0000313" key="3">
    <source>
        <dbReference type="EMBL" id="WZP15760.1"/>
    </source>
</evidence>
<dbReference type="SUPFAM" id="SSF47413">
    <property type="entry name" value="lambda repressor-like DNA-binding domains"/>
    <property type="match status" value="1"/>
</dbReference>
<dbReference type="EMBL" id="CP151657">
    <property type="protein sequence ID" value="WZP15760.1"/>
    <property type="molecule type" value="Genomic_DNA"/>
</dbReference>
<dbReference type="RefSeq" id="WP_342023411.1">
    <property type="nucleotide sequence ID" value="NZ_CP151657.1"/>
</dbReference>
<organism evidence="3 4">
    <name type="scientific">Arthrobacter citreus</name>
    <dbReference type="NCBI Taxonomy" id="1670"/>
    <lineage>
        <taxon>Bacteria</taxon>
        <taxon>Bacillati</taxon>
        <taxon>Actinomycetota</taxon>
        <taxon>Actinomycetes</taxon>
        <taxon>Micrococcales</taxon>
        <taxon>Micrococcaceae</taxon>
        <taxon>Arthrobacter</taxon>
    </lineage>
</organism>
<evidence type="ECO:0000259" key="2">
    <source>
        <dbReference type="PROSITE" id="PS50943"/>
    </source>
</evidence>
<dbReference type="Gene3D" id="1.10.260.40">
    <property type="entry name" value="lambda repressor-like DNA-binding domains"/>
    <property type="match status" value="1"/>
</dbReference>
<evidence type="ECO:0000256" key="1">
    <source>
        <dbReference type="ARBA" id="ARBA00023125"/>
    </source>
</evidence>
<protein>
    <submittedName>
        <fullName evidence="3">Helix-turn-helix transcriptional regulator</fullName>
    </submittedName>
</protein>
<dbReference type="InterPro" id="IPR050807">
    <property type="entry name" value="TransReg_Diox_bact_type"/>
</dbReference>